<name>A0A9D4LK43_DREPO</name>
<organism evidence="1 2">
    <name type="scientific">Dreissena polymorpha</name>
    <name type="common">Zebra mussel</name>
    <name type="synonym">Mytilus polymorpha</name>
    <dbReference type="NCBI Taxonomy" id="45954"/>
    <lineage>
        <taxon>Eukaryota</taxon>
        <taxon>Metazoa</taxon>
        <taxon>Spiralia</taxon>
        <taxon>Lophotrochozoa</taxon>
        <taxon>Mollusca</taxon>
        <taxon>Bivalvia</taxon>
        <taxon>Autobranchia</taxon>
        <taxon>Heteroconchia</taxon>
        <taxon>Euheterodonta</taxon>
        <taxon>Imparidentia</taxon>
        <taxon>Neoheterodontei</taxon>
        <taxon>Myida</taxon>
        <taxon>Dreissenoidea</taxon>
        <taxon>Dreissenidae</taxon>
        <taxon>Dreissena</taxon>
    </lineage>
</organism>
<reference evidence="1" key="1">
    <citation type="journal article" date="2019" name="bioRxiv">
        <title>The Genome of the Zebra Mussel, Dreissena polymorpha: A Resource for Invasive Species Research.</title>
        <authorList>
            <person name="McCartney M.A."/>
            <person name="Auch B."/>
            <person name="Kono T."/>
            <person name="Mallez S."/>
            <person name="Zhang Y."/>
            <person name="Obille A."/>
            <person name="Becker A."/>
            <person name="Abrahante J.E."/>
            <person name="Garbe J."/>
            <person name="Badalamenti J.P."/>
            <person name="Herman A."/>
            <person name="Mangelson H."/>
            <person name="Liachko I."/>
            <person name="Sullivan S."/>
            <person name="Sone E.D."/>
            <person name="Koren S."/>
            <person name="Silverstein K.A.T."/>
            <person name="Beckman K.B."/>
            <person name="Gohl D.M."/>
        </authorList>
    </citation>
    <scope>NUCLEOTIDE SEQUENCE</scope>
    <source>
        <strain evidence="1">Duluth1</strain>
        <tissue evidence="1">Whole animal</tissue>
    </source>
</reference>
<proteinExistence type="predicted"/>
<comment type="caution">
    <text evidence="1">The sequence shown here is derived from an EMBL/GenBank/DDBJ whole genome shotgun (WGS) entry which is preliminary data.</text>
</comment>
<dbReference type="Proteomes" id="UP000828390">
    <property type="component" value="Unassembled WGS sequence"/>
</dbReference>
<protein>
    <submittedName>
        <fullName evidence="1">Uncharacterized protein</fullName>
    </submittedName>
</protein>
<keyword evidence="2" id="KW-1185">Reference proteome</keyword>
<dbReference type="AlphaFoldDB" id="A0A9D4LK43"/>
<evidence type="ECO:0000313" key="1">
    <source>
        <dbReference type="EMBL" id="KAH3859179.1"/>
    </source>
</evidence>
<reference evidence="1" key="2">
    <citation type="submission" date="2020-11" db="EMBL/GenBank/DDBJ databases">
        <authorList>
            <person name="McCartney M.A."/>
            <person name="Auch B."/>
            <person name="Kono T."/>
            <person name="Mallez S."/>
            <person name="Becker A."/>
            <person name="Gohl D.M."/>
            <person name="Silverstein K.A.T."/>
            <person name="Koren S."/>
            <person name="Bechman K.B."/>
            <person name="Herman A."/>
            <person name="Abrahante J.E."/>
            <person name="Garbe J."/>
        </authorList>
    </citation>
    <scope>NUCLEOTIDE SEQUENCE</scope>
    <source>
        <strain evidence="1">Duluth1</strain>
        <tissue evidence="1">Whole animal</tissue>
    </source>
</reference>
<sequence>MASPSETYLNYLAKAIFPVEFTRHEIYCVPSHLIYEAHRTITDHGRRRRKSYKGKGSVQWMDCIVTDAKPFLYYLRFLASCQTNGKLRAALNMLQYFISGNNGDSEGHRETALNMLGHIYELAESKSRAWGIYKWSVGYTHNNHAAYWHLFRLFGQYVYNEADSQSVNNLCTIRPIESSHCHYFAKYNSGMNKCTMC</sequence>
<accession>A0A9D4LK43</accession>
<gene>
    <name evidence="1" type="ORF">DPMN_101895</name>
</gene>
<evidence type="ECO:0000313" key="2">
    <source>
        <dbReference type="Proteomes" id="UP000828390"/>
    </source>
</evidence>
<dbReference type="EMBL" id="JAIWYP010000003">
    <property type="protein sequence ID" value="KAH3859179.1"/>
    <property type="molecule type" value="Genomic_DNA"/>
</dbReference>